<dbReference type="STRING" id="382638.Hac_0651"/>
<sequence>MKGQMNALEGGQESGHNNLDSVKSRQVQLEYLRDDDKTS</sequence>
<evidence type="ECO:0000313" key="3">
    <source>
        <dbReference type="Proteomes" id="UP000000775"/>
    </source>
</evidence>
<organism evidence="2 3">
    <name type="scientific">Helicobacter acinonychis (strain Sheeba)</name>
    <dbReference type="NCBI Taxonomy" id="382638"/>
    <lineage>
        <taxon>Bacteria</taxon>
        <taxon>Pseudomonadati</taxon>
        <taxon>Campylobacterota</taxon>
        <taxon>Epsilonproteobacteria</taxon>
        <taxon>Campylobacterales</taxon>
        <taxon>Helicobacteraceae</taxon>
        <taxon>Helicobacter</taxon>
    </lineage>
</organism>
<feature type="compositionally biased region" description="Polar residues" evidence="1">
    <location>
        <begin position="14"/>
        <end position="27"/>
    </location>
</feature>
<dbReference type="AlphaFoldDB" id="Q17Y19"/>
<protein>
    <submittedName>
        <fullName evidence="2">Uncharacterized protein</fullName>
    </submittedName>
</protein>
<name>Q17Y19_HELAH</name>
<dbReference type="KEGG" id="hac:Hac_0651"/>
<reference evidence="2 3" key="1">
    <citation type="journal article" date="2006" name="PLoS Genet.">
        <title>Who ate whom? Adaptive Helicobacter genomic changes that accompanied a host jump from early humans to large felines.</title>
        <authorList>
            <person name="Eppinger M."/>
            <person name="Baar C."/>
            <person name="Linz B."/>
            <person name="Raddatz G."/>
            <person name="Lanz C."/>
            <person name="Keller H."/>
            <person name="Morelli G."/>
            <person name="Gressmann H."/>
            <person name="Achtman M."/>
            <person name="Schuster S.C."/>
        </authorList>
    </citation>
    <scope>NUCLEOTIDE SEQUENCE [LARGE SCALE GENOMIC DNA]</scope>
    <source>
        <strain evidence="2 3">Sheeba</strain>
    </source>
</reference>
<keyword evidence="3" id="KW-1185">Reference proteome</keyword>
<proteinExistence type="predicted"/>
<feature type="region of interest" description="Disordered" evidence="1">
    <location>
        <begin position="1"/>
        <end position="39"/>
    </location>
</feature>
<accession>Q17Y19</accession>
<dbReference type="EMBL" id="AM260522">
    <property type="protein sequence ID" value="CAJ99457.1"/>
    <property type="molecule type" value="Genomic_DNA"/>
</dbReference>
<dbReference type="HOGENOM" id="CLU_3310708_0_0_7"/>
<evidence type="ECO:0000313" key="2">
    <source>
        <dbReference type="EMBL" id="CAJ99457.1"/>
    </source>
</evidence>
<gene>
    <name evidence="2" type="primary">fragment 2</name>
    <name evidence="2" type="ordered locus">Hac_0651</name>
</gene>
<dbReference type="Proteomes" id="UP000000775">
    <property type="component" value="Chromosome"/>
</dbReference>
<evidence type="ECO:0000256" key="1">
    <source>
        <dbReference type="SAM" id="MobiDB-lite"/>
    </source>
</evidence>